<dbReference type="SUPFAM" id="SSF53850">
    <property type="entry name" value="Periplasmic binding protein-like II"/>
    <property type="match status" value="1"/>
</dbReference>
<dbReference type="CDD" id="cd05466">
    <property type="entry name" value="PBP2_LTTR_substrate"/>
    <property type="match status" value="1"/>
</dbReference>
<dbReference type="PROSITE" id="PS50931">
    <property type="entry name" value="HTH_LYSR"/>
    <property type="match status" value="1"/>
</dbReference>
<dbReference type="PANTHER" id="PTHR30419">
    <property type="entry name" value="HTH-TYPE TRANSCRIPTIONAL REGULATOR YBHD"/>
    <property type="match status" value="1"/>
</dbReference>
<keyword evidence="2" id="KW-0805">Transcription regulation</keyword>
<protein>
    <submittedName>
        <fullName evidence="6">LysR family transcriptional regulator</fullName>
    </submittedName>
</protein>
<gene>
    <name evidence="6" type="ORF">DBV39_15410</name>
</gene>
<accession>A0A2R4XMD8</accession>
<dbReference type="Pfam" id="PF03466">
    <property type="entry name" value="LysR_substrate"/>
    <property type="match status" value="1"/>
</dbReference>
<sequence>MVVDLRQIQYFLSLFEEQSVTRAARRLNIVQPALSMQIAKLERDIGKPLFTRTPRRMIPTPAGEEMYRLFLPIMTEFGRARERLMHSGDALSGHVRLGLVPSIGQHVLPDVLERFVERHPEVTLSISEGLTDHLIEQVAGGQLDLCYTNRSDRVRPVATDVVLRERIVFVTGINDIPYPPKVSLVELTGCRFVLPTRENGMRHIVEQALEADDGHLAPAIEVDSILTSARLIEKSLYVSLMPESIVRGLRSRYNFALRTYELKNKGFERQIVCSHNLRRPMTKAAQAFHDALASRLVAEHGLDHRKRQEERRIADRS</sequence>
<dbReference type="InterPro" id="IPR050950">
    <property type="entry name" value="HTH-type_LysR_regulators"/>
</dbReference>
<evidence type="ECO:0000313" key="7">
    <source>
        <dbReference type="Proteomes" id="UP000244571"/>
    </source>
</evidence>
<keyword evidence="3" id="KW-0238">DNA-binding</keyword>
<evidence type="ECO:0000256" key="1">
    <source>
        <dbReference type="ARBA" id="ARBA00009437"/>
    </source>
</evidence>
<evidence type="ECO:0000259" key="5">
    <source>
        <dbReference type="PROSITE" id="PS50931"/>
    </source>
</evidence>
<dbReference type="EMBL" id="CP028901">
    <property type="protein sequence ID" value="AWB34889.1"/>
    <property type="molecule type" value="Genomic_DNA"/>
</dbReference>
<dbReference type="GO" id="GO:0005829">
    <property type="term" value="C:cytosol"/>
    <property type="evidence" value="ECO:0007669"/>
    <property type="project" value="TreeGrafter"/>
</dbReference>
<reference evidence="6 7" key="1">
    <citation type="submission" date="2018-04" db="EMBL/GenBank/DDBJ databases">
        <title>Bordetella sp. HZ20 isolated from seawater.</title>
        <authorList>
            <person name="Sun C."/>
        </authorList>
    </citation>
    <scope>NUCLEOTIDE SEQUENCE [LARGE SCALE GENOMIC DNA]</scope>
    <source>
        <strain evidence="6 7">HZ20</strain>
    </source>
</reference>
<dbReference type="InterPro" id="IPR000847">
    <property type="entry name" value="LysR_HTH_N"/>
</dbReference>
<evidence type="ECO:0000256" key="4">
    <source>
        <dbReference type="ARBA" id="ARBA00023163"/>
    </source>
</evidence>
<dbReference type="FunFam" id="1.10.10.10:FF:000001">
    <property type="entry name" value="LysR family transcriptional regulator"/>
    <property type="match status" value="1"/>
</dbReference>
<dbReference type="Gene3D" id="1.10.10.10">
    <property type="entry name" value="Winged helix-like DNA-binding domain superfamily/Winged helix DNA-binding domain"/>
    <property type="match status" value="1"/>
</dbReference>
<evidence type="ECO:0000313" key="6">
    <source>
        <dbReference type="EMBL" id="AWB34889.1"/>
    </source>
</evidence>
<dbReference type="InterPro" id="IPR036388">
    <property type="entry name" value="WH-like_DNA-bd_sf"/>
</dbReference>
<keyword evidence="4" id="KW-0804">Transcription</keyword>
<dbReference type="PRINTS" id="PR00039">
    <property type="entry name" value="HTHLYSR"/>
</dbReference>
<dbReference type="Proteomes" id="UP000244571">
    <property type="component" value="Chromosome"/>
</dbReference>
<dbReference type="GO" id="GO:0003677">
    <property type="term" value="F:DNA binding"/>
    <property type="evidence" value="ECO:0007669"/>
    <property type="project" value="UniProtKB-KW"/>
</dbReference>
<dbReference type="AlphaFoldDB" id="A0A2R4XMD8"/>
<evidence type="ECO:0000256" key="2">
    <source>
        <dbReference type="ARBA" id="ARBA00023015"/>
    </source>
</evidence>
<proteinExistence type="inferred from homology"/>
<dbReference type="Gene3D" id="3.40.190.290">
    <property type="match status" value="1"/>
</dbReference>
<evidence type="ECO:0000256" key="3">
    <source>
        <dbReference type="ARBA" id="ARBA00023125"/>
    </source>
</evidence>
<dbReference type="InterPro" id="IPR036390">
    <property type="entry name" value="WH_DNA-bd_sf"/>
</dbReference>
<name>A0A2R4XMD8_9BURK</name>
<dbReference type="GO" id="GO:0003700">
    <property type="term" value="F:DNA-binding transcription factor activity"/>
    <property type="evidence" value="ECO:0007669"/>
    <property type="project" value="InterPro"/>
</dbReference>
<keyword evidence="7" id="KW-1185">Reference proteome</keyword>
<dbReference type="InterPro" id="IPR005119">
    <property type="entry name" value="LysR_subst-bd"/>
</dbReference>
<comment type="similarity">
    <text evidence="1">Belongs to the LysR transcriptional regulatory family.</text>
</comment>
<dbReference type="KEGG" id="boz:DBV39_15410"/>
<dbReference type="Pfam" id="PF00126">
    <property type="entry name" value="HTH_1"/>
    <property type="match status" value="1"/>
</dbReference>
<organism evidence="6 7">
    <name type="scientific">Orrella marina</name>
    <dbReference type="NCBI Taxonomy" id="2163011"/>
    <lineage>
        <taxon>Bacteria</taxon>
        <taxon>Pseudomonadati</taxon>
        <taxon>Pseudomonadota</taxon>
        <taxon>Betaproteobacteria</taxon>
        <taxon>Burkholderiales</taxon>
        <taxon>Alcaligenaceae</taxon>
        <taxon>Orrella</taxon>
    </lineage>
</organism>
<feature type="domain" description="HTH lysR-type" evidence="5">
    <location>
        <begin position="3"/>
        <end position="60"/>
    </location>
</feature>
<dbReference type="SUPFAM" id="SSF46785">
    <property type="entry name" value="Winged helix' DNA-binding domain"/>
    <property type="match status" value="1"/>
</dbReference>